<evidence type="ECO:0000313" key="3">
    <source>
        <dbReference type="Proteomes" id="UP000662373"/>
    </source>
</evidence>
<accession>A0A934KTK3</accession>
<dbReference type="SUPFAM" id="SSF47413">
    <property type="entry name" value="lambda repressor-like DNA-binding domains"/>
    <property type="match status" value="1"/>
</dbReference>
<organism evidence="2 3">
    <name type="scientific">Gelidibacter salicanalis</name>
    <dbReference type="NCBI Taxonomy" id="291193"/>
    <lineage>
        <taxon>Bacteria</taxon>
        <taxon>Pseudomonadati</taxon>
        <taxon>Bacteroidota</taxon>
        <taxon>Flavobacteriia</taxon>
        <taxon>Flavobacteriales</taxon>
        <taxon>Flavobacteriaceae</taxon>
        <taxon>Gelidibacter</taxon>
    </lineage>
</organism>
<evidence type="ECO:0000313" key="2">
    <source>
        <dbReference type="EMBL" id="MBJ7880503.1"/>
    </source>
</evidence>
<name>A0A934KTK3_9FLAO</name>
<sequence>MEKILKFQVTQFDFDLINHVKGLREIKGLTKEDLSMKMGLAKSFVGNVESYTQRHKYSTRHIALLAKAFGFEKISDLMKFVTPKHDKIIITVKQTMNKSGSKVIRSEVVKIEPFCVNKG</sequence>
<dbReference type="PROSITE" id="PS50943">
    <property type="entry name" value="HTH_CROC1"/>
    <property type="match status" value="1"/>
</dbReference>
<feature type="domain" description="HTH cro/C1-type" evidence="1">
    <location>
        <begin position="20"/>
        <end position="77"/>
    </location>
</feature>
<dbReference type="GO" id="GO:0003677">
    <property type="term" value="F:DNA binding"/>
    <property type="evidence" value="ECO:0007669"/>
    <property type="project" value="InterPro"/>
</dbReference>
<gene>
    <name evidence="2" type="ORF">JEM65_07565</name>
</gene>
<evidence type="ECO:0000259" key="1">
    <source>
        <dbReference type="PROSITE" id="PS50943"/>
    </source>
</evidence>
<dbReference type="AlphaFoldDB" id="A0A934KTK3"/>
<dbReference type="InterPro" id="IPR010982">
    <property type="entry name" value="Lambda_DNA-bd_dom_sf"/>
</dbReference>
<protein>
    <submittedName>
        <fullName evidence="2">Helix-turn-helix transcriptional regulator</fullName>
    </submittedName>
</protein>
<reference evidence="2 3" key="1">
    <citation type="submission" date="2020-09" db="EMBL/GenBank/DDBJ databases">
        <title>Draft genome of Gelidibacter salicanalis PAMC21136.</title>
        <authorList>
            <person name="Park H."/>
        </authorList>
    </citation>
    <scope>NUCLEOTIDE SEQUENCE [LARGE SCALE GENOMIC DNA]</scope>
    <source>
        <strain evidence="2 3">PAMC21136</strain>
    </source>
</reference>
<dbReference type="InterPro" id="IPR001387">
    <property type="entry name" value="Cro/C1-type_HTH"/>
</dbReference>
<proteinExistence type="predicted"/>
<dbReference type="RefSeq" id="WP_199598342.1">
    <property type="nucleotide sequence ID" value="NZ_JAEHJZ010000015.1"/>
</dbReference>
<dbReference type="Proteomes" id="UP000662373">
    <property type="component" value="Unassembled WGS sequence"/>
</dbReference>
<keyword evidence="3" id="KW-1185">Reference proteome</keyword>
<dbReference type="EMBL" id="JAEHJZ010000015">
    <property type="protein sequence ID" value="MBJ7880503.1"/>
    <property type="molecule type" value="Genomic_DNA"/>
</dbReference>
<dbReference type="CDD" id="cd00093">
    <property type="entry name" value="HTH_XRE"/>
    <property type="match status" value="1"/>
</dbReference>
<dbReference type="Gene3D" id="1.10.260.40">
    <property type="entry name" value="lambda repressor-like DNA-binding domains"/>
    <property type="match status" value="1"/>
</dbReference>
<comment type="caution">
    <text evidence="2">The sequence shown here is derived from an EMBL/GenBank/DDBJ whole genome shotgun (WGS) entry which is preliminary data.</text>
</comment>